<evidence type="ECO:0000256" key="1">
    <source>
        <dbReference type="PROSITE-ProRule" id="PRU00023"/>
    </source>
</evidence>
<keyword evidence="1" id="KW-0040">ANK repeat</keyword>
<dbReference type="Pfam" id="PF12796">
    <property type="entry name" value="Ank_2"/>
    <property type="match status" value="1"/>
</dbReference>
<dbReference type="InterPro" id="IPR002110">
    <property type="entry name" value="Ankyrin_rpt"/>
</dbReference>
<proteinExistence type="predicted"/>
<keyword evidence="3" id="KW-1185">Reference proteome</keyword>
<protein>
    <submittedName>
        <fullName evidence="2">Uncharacterized protein</fullName>
    </submittedName>
</protein>
<dbReference type="InterPro" id="IPR036770">
    <property type="entry name" value="Ankyrin_rpt-contain_sf"/>
</dbReference>
<dbReference type="SUPFAM" id="SSF48403">
    <property type="entry name" value="Ankyrin repeat"/>
    <property type="match status" value="1"/>
</dbReference>
<dbReference type="PROSITE" id="PS50088">
    <property type="entry name" value="ANK_REPEAT"/>
    <property type="match status" value="1"/>
</dbReference>
<dbReference type="PANTHER" id="PTHR46224:SF6">
    <property type="entry name" value="ANKYRIN REPEAT FAMILY PROTEIN"/>
    <property type="match status" value="1"/>
</dbReference>
<comment type="caution">
    <text evidence="2">The sequence shown here is derived from an EMBL/GenBank/DDBJ whole genome shotgun (WGS) entry which is preliminary data.</text>
</comment>
<evidence type="ECO:0000313" key="3">
    <source>
        <dbReference type="Proteomes" id="UP001627154"/>
    </source>
</evidence>
<feature type="repeat" description="ANK" evidence="1">
    <location>
        <begin position="187"/>
        <end position="219"/>
    </location>
</feature>
<dbReference type="PANTHER" id="PTHR46224">
    <property type="entry name" value="ANKYRIN REPEAT FAMILY PROTEIN"/>
    <property type="match status" value="1"/>
</dbReference>
<evidence type="ECO:0000313" key="2">
    <source>
        <dbReference type="EMBL" id="KAL3404449.1"/>
    </source>
</evidence>
<sequence length="467" mass="54261">MSQDDRQCVRRLVSLIGEIAWGWVGRHQPEFFRRFEELCGNWQGPYPDLKDLFSSLQVEFLVYDALYLRDEVAPTRCLGDKFIEFVAASNYQIVEPAIDTDRMKLPSTAVHLLVKRQQRTETRMDYHRELFQDLFIIYHPRVVDSDGSTLLHAICRLKNDSYRITRLFFRINKIRGRTVDVDARDKRGDTALHVAVAAGNKRTAEVLLEEGADPNLANELRSTPLHVILARNREEDDESGLLRTFLETAEDVGRRVDVNARDDYGRMPLQYALSYIMPNTASLILTRNVDMARFSFPESFATGDDDCKLRQVSGILRCVETLERKGGYLLRQNDAQSILRFFAADEFFKKLRRLNGEKWFEDPIFMGEAENVWLGECTLLDLIFMKPAAAERKYSPDKYWMISELRLLNRLPEAFLEPSILFLCKVMARGFFRRLMLLCWKNSIPDALRRPQPDLDGIREDLLHICT</sequence>
<accession>A0ABD2XHM0</accession>
<dbReference type="Proteomes" id="UP001627154">
    <property type="component" value="Unassembled WGS sequence"/>
</dbReference>
<dbReference type="Gene3D" id="1.25.40.20">
    <property type="entry name" value="Ankyrin repeat-containing domain"/>
    <property type="match status" value="1"/>
</dbReference>
<gene>
    <name evidence="2" type="ORF">TKK_002924</name>
</gene>
<dbReference type="PROSITE" id="PS50297">
    <property type="entry name" value="ANK_REP_REGION"/>
    <property type="match status" value="1"/>
</dbReference>
<organism evidence="2 3">
    <name type="scientific">Trichogramma kaykai</name>
    <dbReference type="NCBI Taxonomy" id="54128"/>
    <lineage>
        <taxon>Eukaryota</taxon>
        <taxon>Metazoa</taxon>
        <taxon>Ecdysozoa</taxon>
        <taxon>Arthropoda</taxon>
        <taxon>Hexapoda</taxon>
        <taxon>Insecta</taxon>
        <taxon>Pterygota</taxon>
        <taxon>Neoptera</taxon>
        <taxon>Endopterygota</taxon>
        <taxon>Hymenoptera</taxon>
        <taxon>Apocrita</taxon>
        <taxon>Proctotrupomorpha</taxon>
        <taxon>Chalcidoidea</taxon>
        <taxon>Trichogrammatidae</taxon>
        <taxon>Trichogramma</taxon>
    </lineage>
</organism>
<dbReference type="InterPro" id="IPR051616">
    <property type="entry name" value="Cul2-RING_E3_ligase_SR"/>
</dbReference>
<reference evidence="2 3" key="1">
    <citation type="journal article" date="2024" name="bioRxiv">
        <title>A reference genome for Trichogramma kaykai: A tiny desert-dwelling parasitoid wasp with competing sex-ratio distorters.</title>
        <authorList>
            <person name="Culotta J."/>
            <person name="Lindsey A.R."/>
        </authorList>
    </citation>
    <scope>NUCLEOTIDE SEQUENCE [LARGE SCALE GENOMIC DNA]</scope>
    <source>
        <strain evidence="2 3">KSX58</strain>
    </source>
</reference>
<dbReference type="SMART" id="SM00248">
    <property type="entry name" value="ANK"/>
    <property type="match status" value="2"/>
</dbReference>
<dbReference type="EMBL" id="JBJJXI010000025">
    <property type="protein sequence ID" value="KAL3404449.1"/>
    <property type="molecule type" value="Genomic_DNA"/>
</dbReference>
<dbReference type="AlphaFoldDB" id="A0ABD2XHM0"/>
<name>A0ABD2XHM0_9HYME</name>